<organism evidence="10 11">
    <name type="scientific">Theileria equi strain WA</name>
    <dbReference type="NCBI Taxonomy" id="1537102"/>
    <lineage>
        <taxon>Eukaryota</taxon>
        <taxon>Sar</taxon>
        <taxon>Alveolata</taxon>
        <taxon>Apicomplexa</taxon>
        <taxon>Aconoidasida</taxon>
        <taxon>Piroplasmida</taxon>
        <taxon>Theileriidae</taxon>
        <taxon>Theileria</taxon>
    </lineage>
</organism>
<evidence type="ECO:0000256" key="5">
    <source>
        <dbReference type="ARBA" id="ARBA00022777"/>
    </source>
</evidence>
<dbReference type="GeneID" id="15807856"/>
<dbReference type="PANTHER" id="PTHR24356">
    <property type="entry name" value="SERINE/THREONINE-PROTEIN KINASE"/>
    <property type="match status" value="1"/>
</dbReference>
<keyword evidence="4" id="KW-0547">Nucleotide-binding</keyword>
<dbReference type="OrthoDB" id="337284at2759"/>
<protein>
    <recommendedName>
        <fullName evidence="1">non-specific serine/threonine protein kinase</fullName>
        <ecNumber evidence="1">2.7.11.1</ecNumber>
    </recommendedName>
</protein>
<proteinExistence type="predicted"/>
<dbReference type="GO" id="GO:0004674">
    <property type="term" value="F:protein serine/threonine kinase activity"/>
    <property type="evidence" value="ECO:0007669"/>
    <property type="project" value="UniProtKB-KW"/>
</dbReference>
<dbReference type="SUPFAM" id="SSF56112">
    <property type="entry name" value="Protein kinase-like (PK-like)"/>
    <property type="match status" value="1"/>
</dbReference>
<dbReference type="PANTHER" id="PTHR24356:SF1">
    <property type="entry name" value="SERINE_THREONINE-PROTEIN KINASE GREATWALL"/>
    <property type="match status" value="1"/>
</dbReference>
<evidence type="ECO:0000259" key="9">
    <source>
        <dbReference type="PROSITE" id="PS50011"/>
    </source>
</evidence>
<dbReference type="InterPro" id="IPR050236">
    <property type="entry name" value="Ser_Thr_kinase_AGC"/>
</dbReference>
<keyword evidence="11" id="KW-1185">Reference proteome</keyword>
<dbReference type="InterPro" id="IPR011009">
    <property type="entry name" value="Kinase-like_dom_sf"/>
</dbReference>
<dbReference type="PROSITE" id="PS50011">
    <property type="entry name" value="PROTEIN_KINASE_DOM"/>
    <property type="match status" value="1"/>
</dbReference>
<dbReference type="AlphaFoldDB" id="L1LDD6"/>
<keyword evidence="5 10" id="KW-0418">Kinase</keyword>
<evidence type="ECO:0000256" key="6">
    <source>
        <dbReference type="ARBA" id="ARBA00022840"/>
    </source>
</evidence>
<dbReference type="Pfam" id="PF00069">
    <property type="entry name" value="Pkinase"/>
    <property type="match status" value="1"/>
</dbReference>
<dbReference type="GO" id="GO:0005524">
    <property type="term" value="F:ATP binding"/>
    <property type="evidence" value="ECO:0007669"/>
    <property type="project" value="UniProtKB-KW"/>
</dbReference>
<dbReference type="STRING" id="1537102.L1LDD6"/>
<dbReference type="EMBL" id="ACOU01000002">
    <property type="protein sequence ID" value="EKX73462.1"/>
    <property type="molecule type" value="Genomic_DNA"/>
</dbReference>
<gene>
    <name evidence="10" type="ORF">BEWA_034980</name>
</gene>
<dbReference type="Proteomes" id="UP000031512">
    <property type="component" value="Unassembled WGS sequence"/>
</dbReference>
<evidence type="ECO:0000256" key="3">
    <source>
        <dbReference type="ARBA" id="ARBA00022679"/>
    </source>
</evidence>
<accession>L1LDD6</accession>
<sequence>MGCSCGKTNDSAKSSKFYILGTITKKRSCNIYLAYRSPSHEFGLDYTIITEKVNNADFDYIDNYGSLATNARTYRYLSNSQIRELDELCLNKTLCILKCVKLPEDEYSAQHLKQKVLREESALEALREEEWTVNLYEAFEHIDSVYLCMEYLWRGTLYDYIRYNGSLPLKLVKNFALQILQIIEALHGSCWTHRDITSANIMISKDCKLKLIDFEFAQKLNSDCERMTSFLGTKYYMPPEVYACDPDLGLKSEYGKESDFWYMGVIIYEMVTGYLPFDLRNTDEHSLYKMIKTSPQTLDFTKVKDKNALDLIKGLLTGNTQERLGYTGGTHTIKNHEFFQDIERNTDICIKTIRESDFGMFEV</sequence>
<dbReference type="InterPro" id="IPR000719">
    <property type="entry name" value="Prot_kinase_dom"/>
</dbReference>
<evidence type="ECO:0000256" key="2">
    <source>
        <dbReference type="ARBA" id="ARBA00022527"/>
    </source>
</evidence>
<evidence type="ECO:0000256" key="1">
    <source>
        <dbReference type="ARBA" id="ARBA00012513"/>
    </source>
</evidence>
<evidence type="ECO:0000256" key="4">
    <source>
        <dbReference type="ARBA" id="ARBA00022741"/>
    </source>
</evidence>
<keyword evidence="6" id="KW-0067">ATP-binding</keyword>
<evidence type="ECO:0000256" key="8">
    <source>
        <dbReference type="ARBA" id="ARBA00048679"/>
    </source>
</evidence>
<reference evidence="10 11" key="1">
    <citation type="journal article" date="2012" name="BMC Genomics">
        <title>Comparative genomic analysis and phylogenetic position of Theileria equi.</title>
        <authorList>
            <person name="Kappmeyer L.S."/>
            <person name="Thiagarajan M."/>
            <person name="Herndon D.R."/>
            <person name="Ramsay J.D."/>
            <person name="Caler E."/>
            <person name="Djikeng A."/>
            <person name="Gillespie J.J."/>
            <person name="Lau A.O."/>
            <person name="Roalson E.H."/>
            <person name="Silva J.C."/>
            <person name="Silva M.G."/>
            <person name="Suarez C.E."/>
            <person name="Ueti M.W."/>
            <person name="Nene V.M."/>
            <person name="Mealey R.H."/>
            <person name="Knowles D.P."/>
            <person name="Brayton K.A."/>
        </authorList>
    </citation>
    <scope>NUCLEOTIDE SEQUENCE [LARGE SCALE GENOMIC DNA]</scope>
    <source>
        <strain evidence="10 11">WA</strain>
    </source>
</reference>
<dbReference type="EC" id="2.7.11.1" evidence="1"/>
<keyword evidence="3 10" id="KW-0808">Transferase</keyword>
<comment type="caution">
    <text evidence="10">The sequence shown here is derived from an EMBL/GenBank/DDBJ whole genome shotgun (WGS) entry which is preliminary data.</text>
</comment>
<dbReference type="RefSeq" id="XP_004832914.1">
    <property type="nucleotide sequence ID" value="XM_004832857.1"/>
</dbReference>
<name>L1LDD6_THEEQ</name>
<keyword evidence="2" id="KW-0723">Serine/threonine-protein kinase</keyword>
<comment type="catalytic activity">
    <reaction evidence="7">
        <text>L-threonyl-[protein] + ATP = O-phospho-L-threonyl-[protein] + ADP + H(+)</text>
        <dbReference type="Rhea" id="RHEA:46608"/>
        <dbReference type="Rhea" id="RHEA-COMP:11060"/>
        <dbReference type="Rhea" id="RHEA-COMP:11605"/>
        <dbReference type="ChEBI" id="CHEBI:15378"/>
        <dbReference type="ChEBI" id="CHEBI:30013"/>
        <dbReference type="ChEBI" id="CHEBI:30616"/>
        <dbReference type="ChEBI" id="CHEBI:61977"/>
        <dbReference type="ChEBI" id="CHEBI:456216"/>
        <dbReference type="EC" id="2.7.11.1"/>
    </reaction>
</comment>
<evidence type="ECO:0000313" key="11">
    <source>
        <dbReference type="Proteomes" id="UP000031512"/>
    </source>
</evidence>
<dbReference type="eggNOG" id="KOG0616">
    <property type="taxonomic scope" value="Eukaryota"/>
</dbReference>
<feature type="domain" description="Protein kinase" evidence="9">
    <location>
        <begin position="58"/>
        <end position="339"/>
    </location>
</feature>
<evidence type="ECO:0000313" key="10">
    <source>
        <dbReference type="EMBL" id="EKX73462.1"/>
    </source>
</evidence>
<dbReference type="VEuPathDB" id="PiroplasmaDB:BEWA_034980"/>
<evidence type="ECO:0000256" key="7">
    <source>
        <dbReference type="ARBA" id="ARBA00047899"/>
    </source>
</evidence>
<dbReference type="KEGG" id="beq:BEWA_034980"/>
<comment type="catalytic activity">
    <reaction evidence="8">
        <text>L-seryl-[protein] + ATP = O-phospho-L-seryl-[protein] + ADP + H(+)</text>
        <dbReference type="Rhea" id="RHEA:17989"/>
        <dbReference type="Rhea" id="RHEA-COMP:9863"/>
        <dbReference type="Rhea" id="RHEA-COMP:11604"/>
        <dbReference type="ChEBI" id="CHEBI:15378"/>
        <dbReference type="ChEBI" id="CHEBI:29999"/>
        <dbReference type="ChEBI" id="CHEBI:30616"/>
        <dbReference type="ChEBI" id="CHEBI:83421"/>
        <dbReference type="ChEBI" id="CHEBI:456216"/>
        <dbReference type="EC" id="2.7.11.1"/>
    </reaction>
</comment>
<dbReference type="Gene3D" id="1.10.510.10">
    <property type="entry name" value="Transferase(Phosphotransferase) domain 1"/>
    <property type="match status" value="1"/>
</dbReference>
<dbReference type="GO" id="GO:0106310">
    <property type="term" value="F:protein serine kinase activity"/>
    <property type="evidence" value="ECO:0007669"/>
    <property type="project" value="RHEA"/>
</dbReference>